<reference evidence="1" key="1">
    <citation type="journal article" date="2015" name="Nature">
        <title>Complex archaea that bridge the gap between prokaryotes and eukaryotes.</title>
        <authorList>
            <person name="Spang A."/>
            <person name="Saw J.H."/>
            <person name="Jorgensen S.L."/>
            <person name="Zaremba-Niedzwiedzka K."/>
            <person name="Martijn J."/>
            <person name="Lind A.E."/>
            <person name="van Eijk R."/>
            <person name="Schleper C."/>
            <person name="Guy L."/>
            <person name="Ettema T.J."/>
        </authorList>
    </citation>
    <scope>NUCLEOTIDE SEQUENCE</scope>
</reference>
<comment type="caution">
    <text evidence="1">The sequence shown here is derived from an EMBL/GenBank/DDBJ whole genome shotgun (WGS) entry which is preliminary data.</text>
</comment>
<proteinExistence type="predicted"/>
<dbReference type="AlphaFoldDB" id="A0A0F9KS79"/>
<dbReference type="EMBL" id="LAZR01007463">
    <property type="protein sequence ID" value="KKM85099.1"/>
    <property type="molecule type" value="Genomic_DNA"/>
</dbReference>
<sequence>MSNVGNNFKFGASCSANAERKRDTRNVFKLKGKFFAEHWRKGKLLGKYEILNGVTDVGVNKALDILFEDGTAAILDWAIGMIDAAGFSALAAGDTMAAHAGWTEFVAYSEPTRPEWDPGSAAAKAITNAVPRDFNITGGAASLKGTFLNSDDTKSGAGGTLWATATFAADIPVTGGDLIKITYTTSGA</sequence>
<organism evidence="1">
    <name type="scientific">marine sediment metagenome</name>
    <dbReference type="NCBI Taxonomy" id="412755"/>
    <lineage>
        <taxon>unclassified sequences</taxon>
        <taxon>metagenomes</taxon>
        <taxon>ecological metagenomes</taxon>
    </lineage>
</organism>
<accession>A0A0F9KS79</accession>
<name>A0A0F9KS79_9ZZZZ</name>
<protein>
    <submittedName>
        <fullName evidence="1">Uncharacterized protein</fullName>
    </submittedName>
</protein>
<evidence type="ECO:0000313" key="1">
    <source>
        <dbReference type="EMBL" id="KKM85099.1"/>
    </source>
</evidence>
<gene>
    <name evidence="1" type="ORF">LCGC14_1292450</name>
</gene>